<keyword evidence="2" id="KW-1185">Reference proteome</keyword>
<dbReference type="Pfam" id="PF20118">
    <property type="entry name" value="DUF6508"/>
    <property type="match status" value="1"/>
</dbReference>
<evidence type="ECO:0000313" key="2">
    <source>
        <dbReference type="Proteomes" id="UP001301797"/>
    </source>
</evidence>
<organism evidence="1 2">
    <name type="scientific">Methanochimaera problematica</name>
    <dbReference type="NCBI Taxonomy" id="2609417"/>
    <lineage>
        <taxon>Archaea</taxon>
        <taxon>Methanobacteriati</taxon>
        <taxon>Methanobacteriota</taxon>
        <taxon>Stenosarchaea group</taxon>
        <taxon>Methanomicrobia</taxon>
        <taxon>Methanomicrobiales</taxon>
        <taxon>Methanomicrobiaceae</taxon>
        <taxon>Methanochimaera</taxon>
    </lineage>
</organism>
<dbReference type="KEGG" id="mefw:F1737_03895"/>
<reference evidence="1 2" key="1">
    <citation type="submission" date="2019-09" db="EMBL/GenBank/DDBJ databases">
        <title>The complete genome of Methanoplanus sp. FWC-SCC4.</title>
        <authorList>
            <person name="Chen S.-C."/>
            <person name="Zhou Y.-Z."/>
            <person name="Lai M.-C."/>
        </authorList>
    </citation>
    <scope>NUCLEOTIDE SEQUENCE [LARGE SCALE GENOMIC DNA]</scope>
    <source>
        <strain evidence="1 2">FWC-SCC4</strain>
    </source>
</reference>
<dbReference type="RefSeq" id="WP_317137467.1">
    <property type="nucleotide sequence ID" value="NZ_CP043875.1"/>
</dbReference>
<dbReference type="InterPro" id="IPR045425">
    <property type="entry name" value="DUF6508"/>
</dbReference>
<evidence type="ECO:0000313" key="1">
    <source>
        <dbReference type="EMBL" id="WOF15897.1"/>
    </source>
</evidence>
<dbReference type="AlphaFoldDB" id="A0AA97FBM3"/>
<dbReference type="Proteomes" id="UP001301797">
    <property type="component" value="Chromosome"/>
</dbReference>
<proteinExistence type="predicted"/>
<dbReference type="GeneID" id="85229281"/>
<protein>
    <submittedName>
        <fullName evidence="1">Uncharacterized protein</fullName>
    </submittedName>
</protein>
<dbReference type="EMBL" id="CP043875">
    <property type="protein sequence ID" value="WOF15897.1"/>
    <property type="molecule type" value="Genomic_DNA"/>
</dbReference>
<accession>A0AA97FBM3</accession>
<name>A0AA97FBM3_9EURY</name>
<sequence length="129" mass="15126">MNCINEVPTPENFDAIIKYLPVLEDMSIYDNNRDEIEKNGSCDEILDLVKCLYYNNWLINSRWQEWTSEAELYFGKPELLNDAGIESLRRILTVHVRIDRLFPGEIADLIKRGYLLCIIRRISSLKDSN</sequence>
<gene>
    <name evidence="1" type="ORF">F1737_03895</name>
</gene>